<proteinExistence type="evidence at transcript level"/>
<organism evidence="2">
    <name type="scientific">Conus praecellens</name>
    <name type="common">Admirable cone</name>
    <dbReference type="NCBI Taxonomy" id="128530"/>
    <lineage>
        <taxon>Eukaryota</taxon>
        <taxon>Metazoa</taxon>
        <taxon>Spiralia</taxon>
        <taxon>Lophotrochozoa</taxon>
        <taxon>Mollusca</taxon>
        <taxon>Gastropoda</taxon>
        <taxon>Caenogastropoda</taxon>
        <taxon>Neogastropoda</taxon>
        <taxon>Conoidea</taxon>
        <taxon>Conidae</taxon>
        <taxon>Conus</taxon>
        <taxon>Turriconus</taxon>
    </lineage>
</organism>
<protein>
    <submittedName>
        <fullName evidence="2">Conotoxin</fullName>
    </submittedName>
</protein>
<feature type="signal peptide" evidence="1">
    <location>
        <begin position="1"/>
        <end position="19"/>
    </location>
</feature>
<evidence type="ECO:0000313" key="2">
    <source>
        <dbReference type="EMBL" id="ATF27770.1"/>
    </source>
</evidence>
<reference evidence="2" key="2">
    <citation type="submission" date="2017-07" db="EMBL/GenBank/DDBJ databases">
        <authorList>
            <person name="Sun Z.S."/>
            <person name="Albrecht U."/>
            <person name="Echele G."/>
            <person name="Lee C.C."/>
        </authorList>
    </citation>
    <scope>NUCLEOTIDE SEQUENCE</scope>
    <source>
        <strain evidence="2">SF-01_Ps3</strain>
    </source>
</reference>
<sequence length="138" mass="15391">MKSAVFMMALSMSISIVFTMESAIAPGTHCTKPDKGTCPFTNGTCGEYNRLGPFTYCDHYCTCEVTNICPTDKDHALEVETRIFLTCQPISKIRECDTGEVSLDFRRLGIIGEVKCICSHGRKYVQVQQDGKVHYECS</sequence>
<dbReference type="EMBL" id="MF576936">
    <property type="protein sequence ID" value="ATF27770.1"/>
    <property type="molecule type" value="mRNA"/>
</dbReference>
<reference evidence="2" key="1">
    <citation type="journal article" date="2017" name="Genome Biol. Evol.">
        <title>Divergence of the Venom Exogene Repertoire in Two Sister Species of Turriconus.</title>
        <authorList>
            <person name="Li Q."/>
            <person name="Barghi N."/>
            <person name="Lu A."/>
            <person name="Fedosov A.E."/>
            <person name="Bandyopadhyay P.K."/>
            <person name="Lluisma A.O."/>
            <person name="Concepcion G.P."/>
            <person name="Yandell M."/>
            <person name="Olivera B.M."/>
            <person name="Safavi-Hemami H."/>
        </authorList>
    </citation>
    <scope>NUCLEOTIDE SEQUENCE</scope>
    <source>
        <strain evidence="2">SF-01_Ps3</strain>
    </source>
</reference>
<name>A0A291C2Y2_CONPC</name>
<accession>A0A291C2Y2</accession>
<feature type="chain" id="PRO_5012990782" evidence="1">
    <location>
        <begin position="20"/>
        <end position="138"/>
    </location>
</feature>
<keyword evidence="1" id="KW-0732">Signal</keyword>
<dbReference type="AlphaFoldDB" id="A0A291C2Y2"/>
<evidence type="ECO:0000256" key="1">
    <source>
        <dbReference type="SAM" id="SignalP"/>
    </source>
</evidence>